<evidence type="ECO:0008006" key="5">
    <source>
        <dbReference type="Google" id="ProtNLM"/>
    </source>
</evidence>
<feature type="compositionally biased region" description="Basic and acidic residues" evidence="1">
    <location>
        <begin position="79"/>
        <end position="90"/>
    </location>
</feature>
<name>A0AA39DMD8_VITRO</name>
<comment type="caution">
    <text evidence="3">The sequence shown here is derived from an EMBL/GenBank/DDBJ whole genome shotgun (WGS) entry which is preliminary data.</text>
</comment>
<dbReference type="EMBL" id="JARBHA010000010">
    <property type="protein sequence ID" value="KAJ9689891.1"/>
    <property type="molecule type" value="Genomic_DNA"/>
</dbReference>
<feature type="signal peptide" evidence="2">
    <location>
        <begin position="1"/>
        <end position="21"/>
    </location>
</feature>
<dbReference type="AlphaFoldDB" id="A0AA39DMD8"/>
<reference evidence="3 4" key="1">
    <citation type="journal article" date="2023" name="BMC Biotechnol.">
        <title>Vitis rotundifolia cv Carlos genome sequencing.</title>
        <authorList>
            <person name="Huff M."/>
            <person name="Hulse-Kemp A."/>
            <person name="Scheffler B."/>
            <person name="Youngblood R."/>
            <person name="Simpson S."/>
            <person name="Babiker E."/>
            <person name="Staton M."/>
        </authorList>
    </citation>
    <scope>NUCLEOTIDE SEQUENCE [LARGE SCALE GENOMIC DNA]</scope>
    <source>
        <tissue evidence="3">Leaf</tissue>
    </source>
</reference>
<evidence type="ECO:0000256" key="1">
    <source>
        <dbReference type="SAM" id="MobiDB-lite"/>
    </source>
</evidence>
<gene>
    <name evidence="3" type="ORF">PVL29_012519</name>
</gene>
<protein>
    <recommendedName>
        <fullName evidence="5">Secreted protein</fullName>
    </recommendedName>
</protein>
<feature type="region of interest" description="Disordered" evidence="1">
    <location>
        <begin position="73"/>
        <end position="101"/>
    </location>
</feature>
<accession>A0AA39DMD8</accession>
<keyword evidence="2" id="KW-0732">Signal</keyword>
<keyword evidence="4" id="KW-1185">Reference proteome</keyword>
<dbReference type="Proteomes" id="UP001168098">
    <property type="component" value="Unassembled WGS sequence"/>
</dbReference>
<evidence type="ECO:0000313" key="4">
    <source>
        <dbReference type="Proteomes" id="UP001168098"/>
    </source>
</evidence>
<evidence type="ECO:0000256" key="2">
    <source>
        <dbReference type="SAM" id="SignalP"/>
    </source>
</evidence>
<proteinExistence type="predicted"/>
<sequence>MIRSRSFVLSFFVVLLRYNAACTDLEGGAMSHYDIDTSAIQENQVECQSATNVIQKRDKSSVLLDASDVGVQAEELREEEPKPGGHHKGDGQWTGDKSGKRGSACEHLLQEHLKRQTEAMENQESGDVPCGRHPPHVVEYQLVHHRRRHECGHHSWEWGLFPAEEPGRDVDGGFVYWGAGYW</sequence>
<feature type="chain" id="PRO_5041355386" description="Secreted protein" evidence="2">
    <location>
        <begin position="22"/>
        <end position="182"/>
    </location>
</feature>
<organism evidence="3 4">
    <name type="scientific">Vitis rotundifolia</name>
    <name type="common">Muscadine grape</name>
    <dbReference type="NCBI Taxonomy" id="103349"/>
    <lineage>
        <taxon>Eukaryota</taxon>
        <taxon>Viridiplantae</taxon>
        <taxon>Streptophyta</taxon>
        <taxon>Embryophyta</taxon>
        <taxon>Tracheophyta</taxon>
        <taxon>Spermatophyta</taxon>
        <taxon>Magnoliopsida</taxon>
        <taxon>eudicotyledons</taxon>
        <taxon>Gunneridae</taxon>
        <taxon>Pentapetalae</taxon>
        <taxon>rosids</taxon>
        <taxon>Vitales</taxon>
        <taxon>Vitaceae</taxon>
        <taxon>Viteae</taxon>
        <taxon>Vitis</taxon>
    </lineage>
</organism>
<evidence type="ECO:0000313" key="3">
    <source>
        <dbReference type="EMBL" id="KAJ9689891.1"/>
    </source>
</evidence>